<reference evidence="3" key="1">
    <citation type="submission" date="2016-10" db="EMBL/GenBank/DDBJ databases">
        <authorList>
            <person name="Varghese N."/>
            <person name="Submissions S."/>
        </authorList>
    </citation>
    <scope>NUCLEOTIDE SEQUENCE [LARGE SCALE GENOMIC DNA]</scope>
    <source>
        <strain evidence="3">CGMCC 1.6489</strain>
    </source>
</reference>
<organism evidence="2 3">
    <name type="scientific">Marinobacter segnicrescens</name>
    <dbReference type="NCBI Taxonomy" id="430453"/>
    <lineage>
        <taxon>Bacteria</taxon>
        <taxon>Pseudomonadati</taxon>
        <taxon>Pseudomonadota</taxon>
        <taxon>Gammaproteobacteria</taxon>
        <taxon>Pseudomonadales</taxon>
        <taxon>Marinobacteraceae</taxon>
        <taxon>Marinobacter</taxon>
    </lineage>
</organism>
<dbReference type="RefSeq" id="WP_091849062.1">
    <property type="nucleotide sequence ID" value="NZ_FOHZ01000003.1"/>
</dbReference>
<keyword evidence="3" id="KW-1185">Reference proteome</keyword>
<name>A0A1I0ARA3_9GAMM</name>
<evidence type="ECO:0000256" key="1">
    <source>
        <dbReference type="SAM" id="SignalP"/>
    </source>
</evidence>
<dbReference type="PROSITE" id="PS51257">
    <property type="entry name" value="PROKAR_LIPOPROTEIN"/>
    <property type="match status" value="1"/>
</dbReference>
<dbReference type="EMBL" id="FOHZ01000003">
    <property type="protein sequence ID" value="SES96930.1"/>
    <property type="molecule type" value="Genomic_DNA"/>
</dbReference>
<dbReference type="Proteomes" id="UP000198762">
    <property type="component" value="Unassembled WGS sequence"/>
</dbReference>
<protein>
    <recommendedName>
        <fullName evidence="4">Carboxypeptidase regulatory-like domain-containing protein</fullName>
    </recommendedName>
</protein>
<accession>A0A1I0ARA3</accession>
<proteinExistence type="predicted"/>
<gene>
    <name evidence="2" type="ORF">SAMN04487962_10379</name>
</gene>
<feature type="chain" id="PRO_5011698108" description="Carboxypeptidase regulatory-like domain-containing protein" evidence="1">
    <location>
        <begin position="22"/>
        <end position="664"/>
    </location>
</feature>
<evidence type="ECO:0000313" key="3">
    <source>
        <dbReference type="Proteomes" id="UP000198762"/>
    </source>
</evidence>
<feature type="signal peptide" evidence="1">
    <location>
        <begin position="1"/>
        <end position="21"/>
    </location>
</feature>
<keyword evidence="1" id="KW-0732">Signal</keyword>
<dbReference type="OrthoDB" id="6344911at2"/>
<evidence type="ECO:0000313" key="2">
    <source>
        <dbReference type="EMBL" id="SES96930.1"/>
    </source>
</evidence>
<dbReference type="AlphaFoldDB" id="A0A1I0ARA3"/>
<sequence>MEQFKKILLVPAIASVLTLTACGGGSSSSSDITDGDDTGSTASVSGIVEVPAASASAFADQGSLASIANFFISPAAAAILGLEAVEGARVELIRIDNDGNQVGDVIASTYTSTDGNYELDLPTGVDLSGDLIVRITGTNNATMSAMVVEQAIDINPATDFVARKFIESDADLGSLELSEVVELRGQVEEFDLTADPSADIEAMLAILDSELGEFVESSVTKISTEEGDTNTIAGNYYSSAFSYDLHDSDLGQGATLGVEIWLNDFAFATGADGQVDITLGSEEGADAGLHNHSYVWFDTWIEEMNETFPGTYLANGVLTIESKFSEELDTDDGYGWRWLPVMLNLQQVGDKGLFVLLSQEASARYALTEDNTGIDPDAKEGDEISRALEIFARQPSGMTDADLAGDFGRVYIESYLNSGNIEVLTETNTLTFDGAGKLDVDALSGHRLSISPSGAAYETVSEVAETGLPVVLSESGDGDIVSIGGENQDGFVNDTFDFISIVSAEGTNGTDGMVGQTLMVKLPASTPQVSGKRYRLMSLSLGLAGNTSDGSSEVEISNSQFNTYLSMESQTEATVEGRFTNASINGLAGDMEIDKSADTETLSGAVSIGSNGALTITVPEGEETTIMEGFFNQDASMALLTNRYGLTGGDPSELGLVVLIEVTD</sequence>
<evidence type="ECO:0008006" key="4">
    <source>
        <dbReference type="Google" id="ProtNLM"/>
    </source>
</evidence>